<keyword evidence="4" id="KW-0249">Electron transport</keyword>
<feature type="domain" description="Cytochrome c" evidence="8">
    <location>
        <begin position="156"/>
        <end position="232"/>
    </location>
</feature>
<dbReference type="RefSeq" id="WP_213890327.1">
    <property type="nucleotide sequence ID" value="NZ_JAGFNU010000010.1"/>
</dbReference>
<evidence type="ECO:0000313" key="9">
    <source>
        <dbReference type="EMBL" id="MFB9232639.1"/>
    </source>
</evidence>
<evidence type="ECO:0000256" key="3">
    <source>
        <dbReference type="ARBA" id="ARBA00022723"/>
    </source>
</evidence>
<keyword evidence="3 6" id="KW-0479">Metal-binding</keyword>
<dbReference type="Gene3D" id="1.10.760.10">
    <property type="entry name" value="Cytochrome c-like domain"/>
    <property type="match status" value="2"/>
</dbReference>
<keyword evidence="7" id="KW-0732">Signal</keyword>
<keyword evidence="1" id="KW-0813">Transport</keyword>
<proteinExistence type="predicted"/>
<evidence type="ECO:0000259" key="8">
    <source>
        <dbReference type="PROSITE" id="PS51007"/>
    </source>
</evidence>
<evidence type="ECO:0000256" key="2">
    <source>
        <dbReference type="ARBA" id="ARBA00022617"/>
    </source>
</evidence>
<feature type="signal peptide" evidence="7">
    <location>
        <begin position="1"/>
        <end position="20"/>
    </location>
</feature>
<gene>
    <name evidence="9" type="ORF">ACFFUT_12660</name>
</gene>
<comment type="caution">
    <text evidence="9">The sequence shown here is derived from an EMBL/GenBank/DDBJ whole genome shotgun (WGS) entry which is preliminary data.</text>
</comment>
<evidence type="ECO:0000256" key="7">
    <source>
        <dbReference type="SAM" id="SignalP"/>
    </source>
</evidence>
<evidence type="ECO:0000256" key="6">
    <source>
        <dbReference type="PROSITE-ProRule" id="PRU00433"/>
    </source>
</evidence>
<keyword evidence="5 6" id="KW-0408">Iron</keyword>
<dbReference type="InterPro" id="IPR002327">
    <property type="entry name" value="Cyt_c_1A/1B"/>
</dbReference>
<feature type="domain" description="Cytochrome c" evidence="8">
    <location>
        <begin position="24"/>
        <end position="127"/>
    </location>
</feature>
<organism evidence="9 10">
    <name type="scientific">Pseudohalocynthiibacter aestuariivivens</name>
    <dbReference type="NCBI Taxonomy" id="1591409"/>
    <lineage>
        <taxon>Bacteria</taxon>
        <taxon>Pseudomonadati</taxon>
        <taxon>Pseudomonadota</taxon>
        <taxon>Alphaproteobacteria</taxon>
        <taxon>Rhodobacterales</taxon>
        <taxon>Paracoccaceae</taxon>
        <taxon>Pseudohalocynthiibacter</taxon>
    </lineage>
</organism>
<dbReference type="Proteomes" id="UP001589683">
    <property type="component" value="Unassembled WGS sequence"/>
</dbReference>
<reference evidence="9 10" key="1">
    <citation type="submission" date="2024-09" db="EMBL/GenBank/DDBJ databases">
        <authorList>
            <person name="Sun Q."/>
            <person name="Mori K."/>
        </authorList>
    </citation>
    <scope>NUCLEOTIDE SEQUENCE [LARGE SCALE GENOMIC DNA]</scope>
    <source>
        <strain evidence="9 10">CECT 8726</strain>
    </source>
</reference>
<sequence length="233" mass="25334">MRRIFLTTLLSLGFASQVTAEAGGNAERGEALFRQCAGCHQVGEGAEHRIGPSLNGVFDRSAGAAEGFRYSNAMERTATGGLVWTYESLDTFIENPRNLVSGTRMSFRGIANQKDRDDLLAYLRLFSASPANIPEAAPTAKGLDHDFDPEILAISGDPAYGEYLSNECTTCHLLSGNDNGIPSITNWPVEDFVIALHAYKNAKRLHPVMQMMAGRLSNEEIAALAAYFKSLDQ</sequence>
<evidence type="ECO:0000256" key="5">
    <source>
        <dbReference type="ARBA" id="ARBA00023004"/>
    </source>
</evidence>
<keyword evidence="10" id="KW-1185">Reference proteome</keyword>
<accession>A0ABV5JGR1</accession>
<evidence type="ECO:0000256" key="4">
    <source>
        <dbReference type="ARBA" id="ARBA00022982"/>
    </source>
</evidence>
<dbReference type="EMBL" id="JBHMEA010000042">
    <property type="protein sequence ID" value="MFB9232639.1"/>
    <property type="molecule type" value="Genomic_DNA"/>
</dbReference>
<keyword evidence="2 6" id="KW-0349">Heme</keyword>
<dbReference type="PANTHER" id="PTHR11961">
    <property type="entry name" value="CYTOCHROME C"/>
    <property type="match status" value="1"/>
</dbReference>
<name>A0ABV5JGR1_9RHOB</name>
<dbReference type="InterPro" id="IPR009056">
    <property type="entry name" value="Cyt_c-like_dom"/>
</dbReference>
<dbReference type="PRINTS" id="PR00604">
    <property type="entry name" value="CYTCHRMECIAB"/>
</dbReference>
<protein>
    <submittedName>
        <fullName evidence="9">C-type cytochrome</fullName>
    </submittedName>
</protein>
<dbReference type="InterPro" id="IPR036909">
    <property type="entry name" value="Cyt_c-like_dom_sf"/>
</dbReference>
<evidence type="ECO:0000313" key="10">
    <source>
        <dbReference type="Proteomes" id="UP001589683"/>
    </source>
</evidence>
<evidence type="ECO:0000256" key="1">
    <source>
        <dbReference type="ARBA" id="ARBA00022448"/>
    </source>
</evidence>
<dbReference type="Pfam" id="PF00034">
    <property type="entry name" value="Cytochrom_C"/>
    <property type="match status" value="2"/>
</dbReference>
<feature type="chain" id="PRO_5046004803" evidence="7">
    <location>
        <begin position="21"/>
        <end position="233"/>
    </location>
</feature>
<dbReference type="PROSITE" id="PS51007">
    <property type="entry name" value="CYTC"/>
    <property type="match status" value="2"/>
</dbReference>
<dbReference type="SUPFAM" id="SSF46626">
    <property type="entry name" value="Cytochrome c"/>
    <property type="match status" value="2"/>
</dbReference>